<dbReference type="Pfam" id="PF00069">
    <property type="entry name" value="Pkinase"/>
    <property type="match status" value="1"/>
</dbReference>
<evidence type="ECO:0000256" key="1">
    <source>
        <dbReference type="ARBA" id="ARBA00022741"/>
    </source>
</evidence>
<evidence type="ECO:0000313" key="5">
    <source>
        <dbReference type="EMBL" id="ORC87073.1"/>
    </source>
</evidence>
<dbReference type="EMBL" id="NBCO01000024">
    <property type="protein sequence ID" value="ORC87073.1"/>
    <property type="molecule type" value="Genomic_DNA"/>
</dbReference>
<keyword evidence="2" id="KW-0067">ATP-binding</keyword>
<evidence type="ECO:0000313" key="6">
    <source>
        <dbReference type="Proteomes" id="UP000192257"/>
    </source>
</evidence>
<dbReference type="PROSITE" id="PS00108">
    <property type="entry name" value="PROTEIN_KINASE_ST"/>
    <property type="match status" value="1"/>
</dbReference>
<organism evidence="5 6">
    <name type="scientific">Trypanosoma theileri</name>
    <dbReference type="NCBI Taxonomy" id="67003"/>
    <lineage>
        <taxon>Eukaryota</taxon>
        <taxon>Discoba</taxon>
        <taxon>Euglenozoa</taxon>
        <taxon>Kinetoplastea</taxon>
        <taxon>Metakinetoplastina</taxon>
        <taxon>Trypanosomatida</taxon>
        <taxon>Trypanosomatidae</taxon>
        <taxon>Trypanosoma</taxon>
    </lineage>
</organism>
<dbReference type="OrthoDB" id="40902at2759"/>
<dbReference type="InterPro" id="IPR008271">
    <property type="entry name" value="Ser/Thr_kinase_AS"/>
</dbReference>
<dbReference type="SUPFAM" id="SSF56112">
    <property type="entry name" value="Protein kinase-like (PK-like)"/>
    <property type="match status" value="1"/>
</dbReference>
<dbReference type="RefSeq" id="XP_028881139.1">
    <property type="nucleotide sequence ID" value="XM_029027635.1"/>
</dbReference>
<dbReference type="SMART" id="SM00220">
    <property type="entry name" value="S_TKc"/>
    <property type="match status" value="1"/>
</dbReference>
<dbReference type="GO" id="GO:0004674">
    <property type="term" value="F:protein serine/threonine kinase activity"/>
    <property type="evidence" value="ECO:0007669"/>
    <property type="project" value="TreeGrafter"/>
</dbReference>
<dbReference type="GeneID" id="39987415"/>
<protein>
    <submittedName>
        <fullName evidence="5">Small Surface Antigen</fullName>
    </submittedName>
</protein>
<feature type="compositionally biased region" description="Low complexity" evidence="3">
    <location>
        <begin position="395"/>
        <end position="413"/>
    </location>
</feature>
<proteinExistence type="predicted"/>
<keyword evidence="6" id="KW-1185">Reference proteome</keyword>
<dbReference type="PROSITE" id="PS50011">
    <property type="entry name" value="PROTEIN_KINASE_DOM"/>
    <property type="match status" value="1"/>
</dbReference>
<keyword evidence="1" id="KW-0547">Nucleotide-binding</keyword>
<dbReference type="PANTHER" id="PTHR24346">
    <property type="entry name" value="MAP/MICROTUBULE AFFINITY-REGULATING KINASE"/>
    <property type="match status" value="1"/>
</dbReference>
<name>A0A1X0NRF6_9TRYP</name>
<dbReference type="GO" id="GO:0005737">
    <property type="term" value="C:cytoplasm"/>
    <property type="evidence" value="ECO:0007669"/>
    <property type="project" value="TreeGrafter"/>
</dbReference>
<feature type="region of interest" description="Disordered" evidence="3">
    <location>
        <begin position="347"/>
        <end position="371"/>
    </location>
</feature>
<accession>A0A1X0NRF6</accession>
<dbReference type="STRING" id="67003.A0A1X0NRF6"/>
<dbReference type="InterPro" id="IPR011009">
    <property type="entry name" value="Kinase-like_dom_sf"/>
</dbReference>
<gene>
    <name evidence="5" type="ORF">TM35_000242230</name>
</gene>
<dbReference type="PANTHER" id="PTHR24346:SF30">
    <property type="entry name" value="MATERNAL EMBRYONIC LEUCINE ZIPPER KINASE"/>
    <property type="match status" value="1"/>
</dbReference>
<dbReference type="VEuPathDB" id="TriTrypDB:TM35_000242230"/>
<evidence type="ECO:0000256" key="3">
    <source>
        <dbReference type="SAM" id="MobiDB-lite"/>
    </source>
</evidence>
<dbReference type="Gene3D" id="1.10.510.10">
    <property type="entry name" value="Transferase(Phosphotransferase) domain 1"/>
    <property type="match status" value="1"/>
</dbReference>
<evidence type="ECO:0000256" key="2">
    <source>
        <dbReference type="ARBA" id="ARBA00022840"/>
    </source>
</evidence>
<dbReference type="Proteomes" id="UP000192257">
    <property type="component" value="Unassembled WGS sequence"/>
</dbReference>
<evidence type="ECO:0000259" key="4">
    <source>
        <dbReference type="PROSITE" id="PS50011"/>
    </source>
</evidence>
<comment type="caution">
    <text evidence="5">The sequence shown here is derived from an EMBL/GenBank/DDBJ whole genome shotgun (WGS) entry which is preliminary data.</text>
</comment>
<feature type="region of interest" description="Disordered" evidence="3">
    <location>
        <begin position="395"/>
        <end position="415"/>
    </location>
</feature>
<feature type="region of interest" description="Disordered" evidence="3">
    <location>
        <begin position="525"/>
        <end position="547"/>
    </location>
</feature>
<reference evidence="5 6" key="1">
    <citation type="submission" date="2017-03" db="EMBL/GenBank/DDBJ databases">
        <title>An alternative strategy for trypanosome survival in the mammalian bloodstream revealed through genome and transcriptome analysis of the ubiquitous bovine parasite Trypanosoma (Megatrypanum) theileri.</title>
        <authorList>
            <person name="Kelly S."/>
            <person name="Ivens A."/>
            <person name="Mott A."/>
            <person name="O'Neill E."/>
            <person name="Emms D."/>
            <person name="Macleod O."/>
            <person name="Voorheis P."/>
            <person name="Matthews J."/>
            <person name="Matthews K."/>
            <person name="Carrington M."/>
        </authorList>
    </citation>
    <scope>NUCLEOTIDE SEQUENCE [LARGE SCALE GENOMIC DNA]</scope>
    <source>
        <strain evidence="5">Edinburgh</strain>
    </source>
</reference>
<dbReference type="InterPro" id="IPR000719">
    <property type="entry name" value="Prot_kinase_dom"/>
</dbReference>
<sequence>MSVGKIVGDHKYRIECPIARGAFSTVYRCEEISTGKVYAVKVVNKALAEANNMRGALVREINAMEVVASSKYLVNLVDKLVSARNYYLVMDYVEGGTLLDFIRETRLTASSQWTRRLFRQLLNGIERLHEANVVHRDIKPENILLNKERTQLMISDFGFACCAPPGRLLHRPCGTLKYCAPELLVRCPEYDGRKVDIWAAGVTLYVMLFGEHPFKGDEKNVDTLVESIMSGKYSFPTPVSPDLEHLFSVMLHPIPSKRWSVKKLLRHAWVLGAHNNGVGSVLNCISISKTISEINEGEKRGLVERSYLVRSPLAKMLKEDDSDLSTRQCRSCPVLHKELNYKNTPDEYRGLSEYSDTDSNGTSSDATERVGEERHSYCESLQCGLRSNSNSISATSFTPNSSISSTISSSDSSLMNEDDSPVTHKHDFMCTLRVVVNFFLFCTALVIVGGMRLLFDVDFNDLPIPSIIRSSVEDLLIPPHERPSQRSEVHRLRHHFLGARVRQMFASVEKAIDKSAWRNRIVPGKASTDRLDQQLPLQSQKKENKEE</sequence>
<dbReference type="GO" id="GO:0035556">
    <property type="term" value="P:intracellular signal transduction"/>
    <property type="evidence" value="ECO:0007669"/>
    <property type="project" value="TreeGrafter"/>
</dbReference>
<feature type="domain" description="Protein kinase" evidence="4">
    <location>
        <begin position="12"/>
        <end position="270"/>
    </location>
</feature>
<dbReference type="GO" id="GO:0005524">
    <property type="term" value="F:ATP binding"/>
    <property type="evidence" value="ECO:0007669"/>
    <property type="project" value="UniProtKB-KW"/>
</dbReference>
<dbReference type="AlphaFoldDB" id="A0A1X0NRF6"/>
<dbReference type="FunFam" id="1.10.510.10:FF:000571">
    <property type="entry name" value="Maternal embryonic leucine zipper kinase"/>
    <property type="match status" value="1"/>
</dbReference>